<evidence type="ECO:0000313" key="2">
    <source>
        <dbReference type="EMBL" id="GMI37145.1"/>
    </source>
</evidence>
<feature type="domain" description="RSE1/DDB1/CPSF1 C-terminal" evidence="1">
    <location>
        <begin position="3"/>
        <end position="272"/>
    </location>
</feature>
<dbReference type="InterPro" id="IPR015943">
    <property type="entry name" value="WD40/YVTN_repeat-like_dom_sf"/>
</dbReference>
<dbReference type="Proteomes" id="UP001165060">
    <property type="component" value="Unassembled WGS sequence"/>
</dbReference>
<accession>A0ABQ6N178</accession>
<dbReference type="Pfam" id="PF03178">
    <property type="entry name" value="CPSF_A"/>
    <property type="match status" value="1"/>
</dbReference>
<proteinExistence type="predicted"/>
<protein>
    <recommendedName>
        <fullName evidence="1">RSE1/DDB1/CPSF1 C-terminal domain-containing protein</fullName>
    </recommendedName>
</protein>
<name>A0ABQ6N178_9STRA</name>
<evidence type="ECO:0000313" key="3">
    <source>
        <dbReference type="Proteomes" id="UP001165060"/>
    </source>
</evidence>
<dbReference type="Gene3D" id="2.130.10.10">
    <property type="entry name" value="YVTN repeat-like/Quinoprotein amine dehydrogenase"/>
    <property type="match status" value="1"/>
</dbReference>
<dbReference type="InterPro" id="IPR004871">
    <property type="entry name" value="RSE1/DDB1/CPSF1_C"/>
</dbReference>
<reference evidence="2 3" key="1">
    <citation type="journal article" date="2023" name="Commun. Biol.">
        <title>Genome analysis of Parmales, the sister group of diatoms, reveals the evolutionary specialization of diatoms from phago-mixotrophs to photoautotrophs.</title>
        <authorList>
            <person name="Ban H."/>
            <person name="Sato S."/>
            <person name="Yoshikawa S."/>
            <person name="Yamada K."/>
            <person name="Nakamura Y."/>
            <person name="Ichinomiya M."/>
            <person name="Sato N."/>
            <person name="Blanc-Mathieu R."/>
            <person name="Endo H."/>
            <person name="Kuwata A."/>
            <person name="Ogata H."/>
        </authorList>
    </citation>
    <scope>NUCLEOTIDE SEQUENCE [LARGE SCALE GENOMIC DNA]</scope>
</reference>
<keyword evidence="3" id="KW-1185">Reference proteome</keyword>
<dbReference type="InterPro" id="IPR050358">
    <property type="entry name" value="RSE1/DDB1/CFT1"/>
</dbReference>
<gene>
    <name evidence="2" type="ORF">TeGR_g4375</name>
</gene>
<organism evidence="2 3">
    <name type="scientific">Tetraparma gracilis</name>
    <dbReference type="NCBI Taxonomy" id="2962635"/>
    <lineage>
        <taxon>Eukaryota</taxon>
        <taxon>Sar</taxon>
        <taxon>Stramenopiles</taxon>
        <taxon>Ochrophyta</taxon>
        <taxon>Bolidophyceae</taxon>
        <taxon>Parmales</taxon>
        <taxon>Triparmaceae</taxon>
        <taxon>Tetraparma</taxon>
    </lineage>
</organism>
<comment type="caution">
    <text evidence="2">The sequence shown here is derived from an EMBL/GenBank/DDBJ whole genome shotgun (WGS) entry which is preliminary data.</text>
</comment>
<dbReference type="EMBL" id="BRYB01003463">
    <property type="protein sequence ID" value="GMI37145.1"/>
    <property type="molecule type" value="Genomic_DNA"/>
</dbReference>
<evidence type="ECO:0000259" key="1">
    <source>
        <dbReference type="Pfam" id="PF03178"/>
    </source>
</evidence>
<feature type="non-terminal residue" evidence="2">
    <location>
        <position position="1"/>
    </location>
</feature>
<dbReference type="PANTHER" id="PTHR10644">
    <property type="entry name" value="DNA REPAIR/RNA PROCESSING CPSF FAMILY"/>
    <property type="match status" value="1"/>
</dbReference>
<sequence length="306" mass="32973">EVLLAVGKSTGLQFAPMKATGNAIDVYRIVDNRLSLLHSTPVDGVVAALTQCQGRLLAGVGGKVALFDMGKKQLLRKSQVQVGGGGMVKTVAAAGERIFVGTIGDSVKVLKLDLSSMKMFVVCDDVMPRNIVSTAVLDVNTIAASDRFGNIVVLRCPKNSVEEAVAQESGTYNKTGASFETAAHYYVGEVVVGMRRAALVQGGSEAIIYATVTGRLGALLPLKTKDDISLFVGLQKKIREKGRRFVNRDPVVYRSMYAPVSHVVDSEILKGWGSLKLEDQKEIAEDLDHTVMSVQKKLENMFSELL</sequence>